<feature type="transmembrane region" description="Helical" evidence="1">
    <location>
        <begin position="39"/>
        <end position="65"/>
    </location>
</feature>
<organism evidence="2 3">
    <name type="scientific">Podospora appendiculata</name>
    <dbReference type="NCBI Taxonomy" id="314037"/>
    <lineage>
        <taxon>Eukaryota</taxon>
        <taxon>Fungi</taxon>
        <taxon>Dikarya</taxon>
        <taxon>Ascomycota</taxon>
        <taxon>Pezizomycotina</taxon>
        <taxon>Sordariomycetes</taxon>
        <taxon>Sordariomycetidae</taxon>
        <taxon>Sordariales</taxon>
        <taxon>Podosporaceae</taxon>
        <taxon>Podospora</taxon>
    </lineage>
</organism>
<keyword evidence="3" id="KW-1185">Reference proteome</keyword>
<keyword evidence="1" id="KW-1133">Transmembrane helix</keyword>
<evidence type="ECO:0000256" key="1">
    <source>
        <dbReference type="SAM" id="Phobius"/>
    </source>
</evidence>
<name>A0AAE0XGF7_9PEZI</name>
<keyword evidence="1" id="KW-0472">Membrane</keyword>
<protein>
    <submittedName>
        <fullName evidence="2">Uncharacterized protein</fullName>
    </submittedName>
</protein>
<feature type="transmembrane region" description="Helical" evidence="1">
    <location>
        <begin position="77"/>
        <end position="97"/>
    </location>
</feature>
<gene>
    <name evidence="2" type="ORF">B0T22DRAFT_29226</name>
</gene>
<accession>A0AAE0XGF7</accession>
<dbReference type="Proteomes" id="UP001270362">
    <property type="component" value="Unassembled WGS sequence"/>
</dbReference>
<keyword evidence="1" id="KW-0812">Transmembrane</keyword>
<dbReference type="EMBL" id="JAULSO010000001">
    <property type="protein sequence ID" value="KAK3692851.1"/>
    <property type="molecule type" value="Genomic_DNA"/>
</dbReference>
<evidence type="ECO:0000313" key="2">
    <source>
        <dbReference type="EMBL" id="KAK3692851.1"/>
    </source>
</evidence>
<dbReference type="AlphaFoldDB" id="A0AAE0XGF7"/>
<evidence type="ECO:0000313" key="3">
    <source>
        <dbReference type="Proteomes" id="UP001270362"/>
    </source>
</evidence>
<comment type="caution">
    <text evidence="2">The sequence shown here is derived from an EMBL/GenBank/DDBJ whole genome shotgun (WGS) entry which is preliminary data.</text>
</comment>
<reference evidence="2" key="2">
    <citation type="submission" date="2023-06" db="EMBL/GenBank/DDBJ databases">
        <authorList>
            <consortium name="Lawrence Berkeley National Laboratory"/>
            <person name="Haridas S."/>
            <person name="Hensen N."/>
            <person name="Bonometti L."/>
            <person name="Westerberg I."/>
            <person name="Brannstrom I.O."/>
            <person name="Guillou S."/>
            <person name="Cros-Aarteil S."/>
            <person name="Calhoun S."/>
            <person name="Kuo A."/>
            <person name="Mondo S."/>
            <person name="Pangilinan J."/>
            <person name="Riley R."/>
            <person name="Labutti K."/>
            <person name="Andreopoulos B."/>
            <person name="Lipzen A."/>
            <person name="Chen C."/>
            <person name="Yanf M."/>
            <person name="Daum C."/>
            <person name="Ng V."/>
            <person name="Clum A."/>
            <person name="Steindorff A."/>
            <person name="Ohm R."/>
            <person name="Martin F."/>
            <person name="Silar P."/>
            <person name="Natvig D."/>
            <person name="Lalanne C."/>
            <person name="Gautier V."/>
            <person name="Ament-Velasquez S.L."/>
            <person name="Kruys A."/>
            <person name="Hutchinson M.I."/>
            <person name="Powell A.J."/>
            <person name="Barry K."/>
            <person name="Miller A.N."/>
            <person name="Grigoriev I.V."/>
            <person name="Debuchy R."/>
            <person name="Gladieux P."/>
            <person name="Thoren M.H."/>
            <person name="Johannesson H."/>
        </authorList>
    </citation>
    <scope>NUCLEOTIDE SEQUENCE</scope>
    <source>
        <strain evidence="2">CBS 314.62</strain>
    </source>
</reference>
<reference evidence="2" key="1">
    <citation type="journal article" date="2023" name="Mol. Phylogenet. Evol.">
        <title>Genome-scale phylogeny and comparative genomics of the fungal order Sordariales.</title>
        <authorList>
            <person name="Hensen N."/>
            <person name="Bonometti L."/>
            <person name="Westerberg I."/>
            <person name="Brannstrom I.O."/>
            <person name="Guillou S."/>
            <person name="Cros-Aarteil S."/>
            <person name="Calhoun S."/>
            <person name="Haridas S."/>
            <person name="Kuo A."/>
            <person name="Mondo S."/>
            <person name="Pangilinan J."/>
            <person name="Riley R."/>
            <person name="LaButti K."/>
            <person name="Andreopoulos B."/>
            <person name="Lipzen A."/>
            <person name="Chen C."/>
            <person name="Yan M."/>
            <person name="Daum C."/>
            <person name="Ng V."/>
            <person name="Clum A."/>
            <person name="Steindorff A."/>
            <person name="Ohm R.A."/>
            <person name="Martin F."/>
            <person name="Silar P."/>
            <person name="Natvig D.O."/>
            <person name="Lalanne C."/>
            <person name="Gautier V."/>
            <person name="Ament-Velasquez S.L."/>
            <person name="Kruys A."/>
            <person name="Hutchinson M.I."/>
            <person name="Powell A.J."/>
            <person name="Barry K."/>
            <person name="Miller A.N."/>
            <person name="Grigoriev I.V."/>
            <person name="Debuchy R."/>
            <person name="Gladieux P."/>
            <person name="Hiltunen Thoren M."/>
            <person name="Johannesson H."/>
        </authorList>
    </citation>
    <scope>NUCLEOTIDE SEQUENCE</scope>
    <source>
        <strain evidence="2">CBS 314.62</strain>
    </source>
</reference>
<proteinExistence type="predicted"/>
<feature type="transmembrane region" description="Helical" evidence="1">
    <location>
        <begin position="117"/>
        <end position="135"/>
    </location>
</feature>
<sequence length="145" mass="17030">MGARISVFTVFILIGGRPIPVFGRSGRFFLHESPVRTTQTFFFLFFFFFFCFLFYSAVFLCYVGTQKTHCHRVRQERVFCMLWSVMLFCPSHCWLHALGIKTHAALGGAKEHKRAKAMYILAGIPYYYYYFFYYFSSMAVSGILF</sequence>